<dbReference type="AlphaFoldDB" id="A0A518HQ56"/>
<dbReference type="InterPro" id="IPR013766">
    <property type="entry name" value="Thioredoxin_domain"/>
</dbReference>
<feature type="compositionally biased region" description="Acidic residues" evidence="5">
    <location>
        <begin position="438"/>
        <end position="455"/>
    </location>
</feature>
<dbReference type="InterPro" id="IPR036249">
    <property type="entry name" value="Thioredoxin-like_sf"/>
</dbReference>
<dbReference type="GO" id="GO:0017004">
    <property type="term" value="P:cytochrome complex assembly"/>
    <property type="evidence" value="ECO:0007669"/>
    <property type="project" value="UniProtKB-KW"/>
</dbReference>
<gene>
    <name evidence="7" type="primary">resA_5</name>
    <name evidence="7" type="ORF">Enr13x_28250</name>
</gene>
<dbReference type="InterPro" id="IPR017937">
    <property type="entry name" value="Thioredoxin_CS"/>
</dbReference>
<dbReference type="EMBL" id="CP037423">
    <property type="protein sequence ID" value="QDV42973.1"/>
    <property type="molecule type" value="Genomic_DNA"/>
</dbReference>
<keyword evidence="2" id="KW-0201">Cytochrome c-type biogenesis</keyword>
<dbReference type="SUPFAM" id="SSF48452">
    <property type="entry name" value="TPR-like"/>
    <property type="match status" value="1"/>
</dbReference>
<keyword evidence="8" id="KW-1185">Reference proteome</keyword>
<evidence type="ECO:0000256" key="5">
    <source>
        <dbReference type="SAM" id="MobiDB-lite"/>
    </source>
</evidence>
<dbReference type="GO" id="GO:0016491">
    <property type="term" value="F:oxidoreductase activity"/>
    <property type="evidence" value="ECO:0007669"/>
    <property type="project" value="InterPro"/>
</dbReference>
<protein>
    <submittedName>
        <fullName evidence="7">Thiol-disulfide oxidoreductase ResA</fullName>
    </submittedName>
</protein>
<feature type="compositionally biased region" description="Acidic residues" evidence="5">
    <location>
        <begin position="473"/>
        <end position="484"/>
    </location>
</feature>
<dbReference type="Proteomes" id="UP000319004">
    <property type="component" value="Chromosome"/>
</dbReference>
<keyword evidence="3" id="KW-1015">Disulfide bond</keyword>
<dbReference type="PANTHER" id="PTHR42852:SF6">
    <property type="entry name" value="THIOL:DISULFIDE INTERCHANGE PROTEIN DSBE"/>
    <property type="match status" value="1"/>
</dbReference>
<dbReference type="Pfam" id="PF08534">
    <property type="entry name" value="Redoxin"/>
    <property type="match status" value="1"/>
</dbReference>
<sequence length="484" mass="53167">MGSCSLAFCRRLTQPKAFVWAFTFVSLFAVSSGCKESSREEASDGLEPPVVYDSMTADSNDAPASVSGTSDDSESDLPALETPPEKLTIGDKNPGLAIAKWVRGEPVEEPLRDRVHVVEFWATWCGPCRAGMPHISALQSELAEDVTFIGVTREDEATVENFLVSNATGDKTWDDIIGYRLAIDDRDWTNMAYMKAAGQGGIPCAFVVGRDGVVEWIGHPGSIDEPLKKIVDGTWDREAAIAEYKQQEKLQQLTGEVGALLREQDFDGALERLNQFEKAEGSSKTLLNYRVRVLEIAGRTDEAATAREALVESAWEDAMLLNQIAWTTATNGDPSDLELALKAAKRASELQQNEDGPILDTLARCYYELGQLDEAIKYQRMAVEHANGQRQIEATLKGYLDEKAAAETTDADDKPEEVTAEETKAEETEAEETKAEETEAEETEAEETEAEETEAEETKAEETKAEETKAEETEAEEAEPDVAE</sequence>
<dbReference type="Gene3D" id="1.25.40.10">
    <property type="entry name" value="Tetratricopeptide repeat domain"/>
    <property type="match status" value="1"/>
</dbReference>
<proteinExistence type="predicted"/>
<comment type="subcellular location">
    <subcellularLocation>
        <location evidence="1">Cell envelope</location>
    </subcellularLocation>
</comment>
<evidence type="ECO:0000313" key="8">
    <source>
        <dbReference type="Proteomes" id="UP000319004"/>
    </source>
</evidence>
<feature type="compositionally biased region" description="Basic and acidic residues" evidence="5">
    <location>
        <begin position="456"/>
        <end position="472"/>
    </location>
</feature>
<evidence type="ECO:0000256" key="1">
    <source>
        <dbReference type="ARBA" id="ARBA00004196"/>
    </source>
</evidence>
<evidence type="ECO:0000256" key="4">
    <source>
        <dbReference type="ARBA" id="ARBA00023284"/>
    </source>
</evidence>
<dbReference type="GO" id="GO:0006950">
    <property type="term" value="P:response to stress"/>
    <property type="evidence" value="ECO:0007669"/>
    <property type="project" value="UniProtKB-ARBA"/>
</dbReference>
<organism evidence="7 8">
    <name type="scientific">Stieleria neptunia</name>
    <dbReference type="NCBI Taxonomy" id="2527979"/>
    <lineage>
        <taxon>Bacteria</taxon>
        <taxon>Pseudomonadati</taxon>
        <taxon>Planctomycetota</taxon>
        <taxon>Planctomycetia</taxon>
        <taxon>Pirellulales</taxon>
        <taxon>Pirellulaceae</taxon>
        <taxon>Stieleria</taxon>
    </lineage>
</organism>
<feature type="region of interest" description="Disordered" evidence="5">
    <location>
        <begin position="406"/>
        <end position="484"/>
    </location>
</feature>
<dbReference type="InterPro" id="IPR013740">
    <property type="entry name" value="Redoxin"/>
</dbReference>
<evidence type="ECO:0000256" key="2">
    <source>
        <dbReference type="ARBA" id="ARBA00022748"/>
    </source>
</evidence>
<dbReference type="SUPFAM" id="SSF52833">
    <property type="entry name" value="Thioredoxin-like"/>
    <property type="match status" value="1"/>
</dbReference>
<name>A0A518HQ56_9BACT</name>
<dbReference type="InterPro" id="IPR050553">
    <property type="entry name" value="Thioredoxin_ResA/DsbE_sf"/>
</dbReference>
<dbReference type="InterPro" id="IPR011990">
    <property type="entry name" value="TPR-like_helical_dom_sf"/>
</dbReference>
<keyword evidence="4" id="KW-0676">Redox-active center</keyword>
<feature type="compositionally biased region" description="Acidic residues" evidence="5">
    <location>
        <begin position="409"/>
        <end position="420"/>
    </location>
</feature>
<evidence type="ECO:0000256" key="3">
    <source>
        <dbReference type="ARBA" id="ARBA00023157"/>
    </source>
</evidence>
<evidence type="ECO:0000259" key="6">
    <source>
        <dbReference type="PROSITE" id="PS51352"/>
    </source>
</evidence>
<accession>A0A518HQ56</accession>
<dbReference type="KEGG" id="snep:Enr13x_28250"/>
<dbReference type="Gene3D" id="3.40.30.10">
    <property type="entry name" value="Glutaredoxin"/>
    <property type="match status" value="1"/>
</dbReference>
<dbReference type="PROSITE" id="PS51352">
    <property type="entry name" value="THIOREDOXIN_2"/>
    <property type="match status" value="1"/>
</dbReference>
<dbReference type="PANTHER" id="PTHR42852">
    <property type="entry name" value="THIOL:DISULFIDE INTERCHANGE PROTEIN DSBE"/>
    <property type="match status" value="1"/>
</dbReference>
<feature type="region of interest" description="Disordered" evidence="5">
    <location>
        <begin position="38"/>
        <end position="91"/>
    </location>
</feature>
<dbReference type="PROSITE" id="PS00194">
    <property type="entry name" value="THIOREDOXIN_1"/>
    <property type="match status" value="1"/>
</dbReference>
<dbReference type="GO" id="GO:0030313">
    <property type="term" value="C:cell envelope"/>
    <property type="evidence" value="ECO:0007669"/>
    <property type="project" value="UniProtKB-SubCell"/>
</dbReference>
<feature type="compositionally biased region" description="Basic and acidic residues" evidence="5">
    <location>
        <begin position="421"/>
        <end position="437"/>
    </location>
</feature>
<reference evidence="7 8" key="1">
    <citation type="submission" date="2019-03" db="EMBL/GenBank/DDBJ databases">
        <title>Deep-cultivation of Planctomycetes and their phenomic and genomic characterization uncovers novel biology.</title>
        <authorList>
            <person name="Wiegand S."/>
            <person name="Jogler M."/>
            <person name="Boedeker C."/>
            <person name="Pinto D."/>
            <person name="Vollmers J."/>
            <person name="Rivas-Marin E."/>
            <person name="Kohn T."/>
            <person name="Peeters S.H."/>
            <person name="Heuer A."/>
            <person name="Rast P."/>
            <person name="Oberbeckmann S."/>
            <person name="Bunk B."/>
            <person name="Jeske O."/>
            <person name="Meyerdierks A."/>
            <person name="Storesund J.E."/>
            <person name="Kallscheuer N."/>
            <person name="Luecker S."/>
            <person name="Lage O.M."/>
            <person name="Pohl T."/>
            <person name="Merkel B.J."/>
            <person name="Hornburger P."/>
            <person name="Mueller R.-W."/>
            <person name="Bruemmer F."/>
            <person name="Labrenz M."/>
            <person name="Spormann A.M."/>
            <person name="Op den Camp H."/>
            <person name="Overmann J."/>
            <person name="Amann R."/>
            <person name="Jetten M.S.M."/>
            <person name="Mascher T."/>
            <person name="Medema M.H."/>
            <person name="Devos D.P."/>
            <person name="Kaster A.-K."/>
            <person name="Ovreas L."/>
            <person name="Rohde M."/>
            <person name="Galperin M.Y."/>
            <person name="Jogler C."/>
        </authorList>
    </citation>
    <scope>NUCLEOTIDE SEQUENCE [LARGE SCALE GENOMIC DNA]</scope>
    <source>
        <strain evidence="7 8">Enr13</strain>
    </source>
</reference>
<dbReference type="CDD" id="cd02966">
    <property type="entry name" value="TlpA_like_family"/>
    <property type="match status" value="1"/>
</dbReference>
<feature type="domain" description="Thioredoxin" evidence="6">
    <location>
        <begin position="87"/>
        <end position="240"/>
    </location>
</feature>
<evidence type="ECO:0000313" key="7">
    <source>
        <dbReference type="EMBL" id="QDV42973.1"/>
    </source>
</evidence>